<dbReference type="PANTHER" id="PTHR43658">
    <property type="entry name" value="SHORT-CHAIN DEHYDROGENASE/REDUCTASE"/>
    <property type="match status" value="1"/>
</dbReference>
<evidence type="ECO:0000313" key="4">
    <source>
        <dbReference type="EMBL" id="PWR00962.1"/>
    </source>
</evidence>
<sequence>MEIVDLPVIVTGAASGLGAATARHLAERGARVVLMDRDIAGARVAAEIVGQLQLIDVTDEASVLSAVAAAVDWFGPPRALVHCAGVVHAETTLGRGRRHGSAAFAQVCDVNLTGSFTMAAAVAEAMAKGAPDADGGRGAIVLTASVAGFEGQRGQAAYAASKAGVAGLVLPLARDLARDGIRVNAIAPGLFRTPMLESLGEETCATLARDVVFPPRLGEPTEFAHAAAFLIENRYVNGTTLRLDGGIRLP</sequence>
<dbReference type="EMBL" id="QGKU01000066">
    <property type="protein sequence ID" value="PWR00962.1"/>
    <property type="molecule type" value="Genomic_DNA"/>
</dbReference>
<keyword evidence="2" id="KW-0560">Oxidoreductase</keyword>
<dbReference type="OrthoDB" id="9795647at2"/>
<dbReference type="AlphaFoldDB" id="A0A2V2L6E8"/>
<dbReference type="Pfam" id="PF13561">
    <property type="entry name" value="adh_short_C2"/>
    <property type="match status" value="1"/>
</dbReference>
<comment type="caution">
    <text evidence="4">The sequence shown here is derived from an EMBL/GenBank/DDBJ whole genome shotgun (WGS) entry which is preliminary data.</text>
</comment>
<proteinExistence type="inferred from homology"/>
<dbReference type="PRINTS" id="PR00081">
    <property type="entry name" value="GDHRDH"/>
</dbReference>
<comment type="similarity">
    <text evidence="1">Belongs to the short-chain dehydrogenases/reductases (SDR) family.</text>
</comment>
<organism evidence="4 5">
    <name type="scientific">Meridianimarinicoccus roseus</name>
    <dbReference type="NCBI Taxonomy" id="2072018"/>
    <lineage>
        <taxon>Bacteria</taxon>
        <taxon>Pseudomonadati</taxon>
        <taxon>Pseudomonadota</taxon>
        <taxon>Alphaproteobacteria</taxon>
        <taxon>Rhodobacterales</taxon>
        <taxon>Paracoccaceae</taxon>
        <taxon>Meridianimarinicoccus</taxon>
    </lineage>
</organism>
<feature type="domain" description="Ketoreductase" evidence="3">
    <location>
        <begin position="6"/>
        <end position="189"/>
    </location>
</feature>
<dbReference type="RefSeq" id="WP_109813315.1">
    <property type="nucleotide sequence ID" value="NZ_QGKU01000066.1"/>
</dbReference>
<dbReference type="SMART" id="SM00822">
    <property type="entry name" value="PKS_KR"/>
    <property type="match status" value="1"/>
</dbReference>
<evidence type="ECO:0000256" key="1">
    <source>
        <dbReference type="ARBA" id="ARBA00006484"/>
    </source>
</evidence>
<evidence type="ECO:0000313" key="5">
    <source>
        <dbReference type="Proteomes" id="UP000245680"/>
    </source>
</evidence>
<evidence type="ECO:0000256" key="2">
    <source>
        <dbReference type="ARBA" id="ARBA00023002"/>
    </source>
</evidence>
<keyword evidence="5" id="KW-1185">Reference proteome</keyword>
<dbReference type="Proteomes" id="UP000245680">
    <property type="component" value="Unassembled WGS sequence"/>
</dbReference>
<reference evidence="4 5" key="1">
    <citation type="submission" date="2018-05" db="EMBL/GenBank/DDBJ databases">
        <title>Rhodobacteraceae gen. nov., sp. nov. isolated from sea water.</title>
        <authorList>
            <person name="Ren Y."/>
        </authorList>
    </citation>
    <scope>NUCLEOTIDE SEQUENCE [LARGE SCALE GENOMIC DNA]</scope>
    <source>
        <strain evidence="4 5">TG-679</strain>
    </source>
</reference>
<protein>
    <submittedName>
        <fullName evidence="4">3-hydroxyacyl-CoA dehydrogenase</fullName>
    </submittedName>
</protein>
<dbReference type="InterPro" id="IPR020904">
    <property type="entry name" value="Sc_DH/Rdtase_CS"/>
</dbReference>
<dbReference type="InterPro" id="IPR002347">
    <property type="entry name" value="SDR_fam"/>
</dbReference>
<evidence type="ECO:0000259" key="3">
    <source>
        <dbReference type="SMART" id="SM00822"/>
    </source>
</evidence>
<name>A0A2V2L6E8_9RHOB</name>
<accession>A0A2V2L6E8</accession>
<dbReference type="PANTHER" id="PTHR43658:SF8">
    <property type="entry name" value="17-BETA-HYDROXYSTEROID DEHYDROGENASE 14-RELATED"/>
    <property type="match status" value="1"/>
</dbReference>
<dbReference type="FunFam" id="3.40.50.720:FF:000084">
    <property type="entry name" value="Short-chain dehydrogenase reductase"/>
    <property type="match status" value="1"/>
</dbReference>
<dbReference type="PRINTS" id="PR00080">
    <property type="entry name" value="SDRFAMILY"/>
</dbReference>
<dbReference type="InterPro" id="IPR036291">
    <property type="entry name" value="NAD(P)-bd_dom_sf"/>
</dbReference>
<dbReference type="GO" id="GO:0016491">
    <property type="term" value="F:oxidoreductase activity"/>
    <property type="evidence" value="ECO:0007669"/>
    <property type="project" value="UniProtKB-KW"/>
</dbReference>
<dbReference type="InterPro" id="IPR057326">
    <property type="entry name" value="KR_dom"/>
</dbReference>
<gene>
    <name evidence="4" type="ORF">DKT77_19490</name>
</gene>
<dbReference type="SUPFAM" id="SSF51735">
    <property type="entry name" value="NAD(P)-binding Rossmann-fold domains"/>
    <property type="match status" value="1"/>
</dbReference>
<dbReference type="Gene3D" id="3.40.50.720">
    <property type="entry name" value="NAD(P)-binding Rossmann-like Domain"/>
    <property type="match status" value="1"/>
</dbReference>
<dbReference type="PROSITE" id="PS00061">
    <property type="entry name" value="ADH_SHORT"/>
    <property type="match status" value="1"/>
</dbReference>